<feature type="compositionally biased region" description="Basic and acidic residues" evidence="2">
    <location>
        <begin position="191"/>
        <end position="200"/>
    </location>
</feature>
<evidence type="ECO:0000256" key="1">
    <source>
        <dbReference type="ARBA" id="ARBA00022801"/>
    </source>
</evidence>
<proteinExistence type="predicted"/>
<protein>
    <recommendedName>
        <fullName evidence="3">Retropepsins domain-containing protein</fullName>
    </recommendedName>
</protein>
<dbReference type="InterPro" id="IPR018061">
    <property type="entry name" value="Retropepsins"/>
</dbReference>
<dbReference type="Gene3D" id="4.10.60.10">
    <property type="entry name" value="Zinc finger, CCHC-type"/>
    <property type="match status" value="1"/>
</dbReference>
<keyword evidence="1" id="KW-0378">Hydrolase</keyword>
<feature type="compositionally biased region" description="Basic and acidic residues" evidence="2">
    <location>
        <begin position="502"/>
        <end position="521"/>
    </location>
</feature>
<dbReference type="Gene3D" id="2.40.70.10">
    <property type="entry name" value="Acid Proteases"/>
    <property type="match status" value="1"/>
</dbReference>
<dbReference type="InterPro" id="IPR050951">
    <property type="entry name" value="Retrovirus_Pol_polyprotein"/>
</dbReference>
<dbReference type="EMBL" id="JARKHS020031370">
    <property type="protein sequence ID" value="KAK8761269.1"/>
    <property type="molecule type" value="Genomic_DNA"/>
</dbReference>
<feature type="region of interest" description="Disordered" evidence="2">
    <location>
        <begin position="186"/>
        <end position="214"/>
    </location>
</feature>
<feature type="domain" description="Retropepsins" evidence="3">
    <location>
        <begin position="314"/>
        <end position="411"/>
    </location>
</feature>
<gene>
    <name evidence="4" type="ORF">V5799_027469</name>
</gene>
<dbReference type="SUPFAM" id="SSF50630">
    <property type="entry name" value="Acid proteases"/>
    <property type="match status" value="1"/>
</dbReference>
<dbReference type="Pfam" id="PF00077">
    <property type="entry name" value="RVP"/>
    <property type="match status" value="1"/>
</dbReference>
<evidence type="ECO:0000256" key="2">
    <source>
        <dbReference type="SAM" id="MobiDB-lite"/>
    </source>
</evidence>
<evidence type="ECO:0000313" key="5">
    <source>
        <dbReference type="Proteomes" id="UP001321473"/>
    </source>
</evidence>
<dbReference type="PANTHER" id="PTHR37984:SF13">
    <property type="entry name" value="RIBONUCLEASE H"/>
    <property type="match status" value="1"/>
</dbReference>
<keyword evidence="5" id="KW-1185">Reference proteome</keyword>
<dbReference type="AlphaFoldDB" id="A0AAQ4DFM9"/>
<organism evidence="4 5">
    <name type="scientific">Amblyomma americanum</name>
    <name type="common">Lone star tick</name>
    <dbReference type="NCBI Taxonomy" id="6943"/>
    <lineage>
        <taxon>Eukaryota</taxon>
        <taxon>Metazoa</taxon>
        <taxon>Ecdysozoa</taxon>
        <taxon>Arthropoda</taxon>
        <taxon>Chelicerata</taxon>
        <taxon>Arachnida</taxon>
        <taxon>Acari</taxon>
        <taxon>Parasitiformes</taxon>
        <taxon>Ixodida</taxon>
        <taxon>Ixodoidea</taxon>
        <taxon>Ixodidae</taxon>
        <taxon>Amblyomminae</taxon>
        <taxon>Amblyomma</taxon>
    </lineage>
</organism>
<evidence type="ECO:0000313" key="4">
    <source>
        <dbReference type="EMBL" id="KAK8761269.1"/>
    </source>
</evidence>
<name>A0AAQ4DFM9_AMBAM</name>
<dbReference type="GO" id="GO:0016787">
    <property type="term" value="F:hydrolase activity"/>
    <property type="evidence" value="ECO:0007669"/>
    <property type="project" value="UniProtKB-KW"/>
</dbReference>
<accession>A0AAQ4DFM9</accession>
<dbReference type="PANTHER" id="PTHR37984">
    <property type="entry name" value="PROTEIN CBG26694"/>
    <property type="match status" value="1"/>
</dbReference>
<dbReference type="InterPro" id="IPR021109">
    <property type="entry name" value="Peptidase_aspartic_dom_sf"/>
</dbReference>
<feature type="compositionally biased region" description="Polar residues" evidence="2">
    <location>
        <begin position="490"/>
        <end position="501"/>
    </location>
</feature>
<comment type="caution">
    <text evidence="4">The sequence shown here is derived from an EMBL/GenBank/DDBJ whole genome shotgun (WGS) entry which is preliminary data.</text>
</comment>
<feature type="region of interest" description="Disordered" evidence="2">
    <location>
        <begin position="490"/>
        <end position="521"/>
    </location>
</feature>
<evidence type="ECO:0000259" key="3">
    <source>
        <dbReference type="Pfam" id="PF00077"/>
    </source>
</evidence>
<sequence length="521" mass="58104">MAARGFPNQIPEFNGSSWSLWVGRLQFYFEANNITDLALKRANLLTLCGEQTCDTVSALIQPSTPAAVSYDDIVAALQKHYDPRPSEVYSRARFQRRDQLERETASAYIAALKKLAAHCDFGTLTTTGTRQERDAASSANTTMPPLDVMLRDRFVSGLSDESLQQRMFSEKDLTFNKAYDIAVRADSAGHQQREMRRNTEPVHQTSNQVRKTSVVTKSVKKAQRCWRCDDQHIPQECRFQSATCNFCHKRGHIERACINKRKLVKIKSPSQLNHNVDASENTPRSDVHGTKSAAPSVLYDLNTMNLGTRPKIFTEVSVHDQLINFEVDSGAACTLISEDTFRTSWPADAPTLQQDDTHLRTWSDQNLPLLGSANVRVNCNGKTHTLPLLVVKGSGSSLLGRNWFASLGVTICGIHQTPSQDVVEQLQGKYETVFSEEIPGNEGPLVTLELLGNAQSKFLKARPVPFALRASAEKELGKLEQQGCHRADATFTTGHTTCGSSQEERNHKPLRRLPEHRQPCD</sequence>
<dbReference type="Proteomes" id="UP001321473">
    <property type="component" value="Unassembled WGS sequence"/>
</dbReference>
<reference evidence="4 5" key="1">
    <citation type="journal article" date="2023" name="Arcadia Sci">
        <title>De novo assembly of a long-read Amblyomma americanum tick genome.</title>
        <authorList>
            <person name="Chou S."/>
            <person name="Poskanzer K.E."/>
            <person name="Rollins M."/>
            <person name="Thuy-Boun P.S."/>
        </authorList>
    </citation>
    <scope>NUCLEOTIDE SEQUENCE [LARGE SCALE GENOMIC DNA]</scope>
    <source>
        <strain evidence="4">F_SG_1</strain>
        <tissue evidence="4">Salivary glands</tissue>
    </source>
</reference>